<dbReference type="Proteomes" id="UP001597045">
    <property type="component" value="Unassembled WGS sequence"/>
</dbReference>
<gene>
    <name evidence="2" type="ORF">ACFQ1S_21525</name>
</gene>
<name>A0ABW3ME02_9PSEU</name>
<proteinExistence type="predicted"/>
<keyword evidence="1" id="KW-0812">Transmembrane</keyword>
<keyword evidence="3" id="KW-1185">Reference proteome</keyword>
<comment type="caution">
    <text evidence="2">The sequence shown here is derived from an EMBL/GenBank/DDBJ whole genome shotgun (WGS) entry which is preliminary data.</text>
</comment>
<keyword evidence="1" id="KW-1133">Transmembrane helix</keyword>
<protein>
    <submittedName>
        <fullName evidence="2">Molybdopterin-binding protein</fullName>
    </submittedName>
</protein>
<accession>A0ABW3ME02</accession>
<feature type="transmembrane region" description="Helical" evidence="1">
    <location>
        <begin position="135"/>
        <end position="153"/>
    </location>
</feature>
<dbReference type="EMBL" id="JBHTIS010001316">
    <property type="protein sequence ID" value="MFD1047929.1"/>
    <property type="molecule type" value="Genomic_DNA"/>
</dbReference>
<feature type="transmembrane region" description="Helical" evidence="1">
    <location>
        <begin position="21"/>
        <end position="41"/>
    </location>
</feature>
<feature type="transmembrane region" description="Helical" evidence="1">
    <location>
        <begin position="61"/>
        <end position="83"/>
    </location>
</feature>
<feature type="non-terminal residue" evidence="2">
    <location>
        <position position="184"/>
    </location>
</feature>
<feature type="transmembrane region" description="Helical" evidence="1">
    <location>
        <begin position="104"/>
        <end position="123"/>
    </location>
</feature>
<evidence type="ECO:0000313" key="2">
    <source>
        <dbReference type="EMBL" id="MFD1047929.1"/>
    </source>
</evidence>
<evidence type="ECO:0000256" key="1">
    <source>
        <dbReference type="SAM" id="Phobius"/>
    </source>
</evidence>
<sequence>MKLPTFRSAAHHERTTARVGLWLGITFTICFVTGLLSHAIQHPPSWFFWPSRPVNLYRVTQGLHVISGVAAIPLLLAKLWSVYPKLFARPLIRNLPHALERGSILVLSGAAFFELVTGIFNVAQNYPWSFYFPPIHYAVAWIAVGSIVLHIAIKLPIIRRAFTREPPDVGRRTFLRTTWLATGA</sequence>
<reference evidence="3" key="1">
    <citation type="journal article" date="2019" name="Int. J. Syst. Evol. Microbiol.">
        <title>The Global Catalogue of Microorganisms (GCM) 10K type strain sequencing project: providing services to taxonomists for standard genome sequencing and annotation.</title>
        <authorList>
            <consortium name="The Broad Institute Genomics Platform"/>
            <consortium name="The Broad Institute Genome Sequencing Center for Infectious Disease"/>
            <person name="Wu L."/>
            <person name="Ma J."/>
        </authorList>
    </citation>
    <scope>NUCLEOTIDE SEQUENCE [LARGE SCALE GENOMIC DNA]</scope>
    <source>
        <strain evidence="3">JCM 31486</strain>
    </source>
</reference>
<organism evidence="2 3">
    <name type="scientific">Kibdelosporangium lantanae</name>
    <dbReference type="NCBI Taxonomy" id="1497396"/>
    <lineage>
        <taxon>Bacteria</taxon>
        <taxon>Bacillati</taxon>
        <taxon>Actinomycetota</taxon>
        <taxon>Actinomycetes</taxon>
        <taxon>Pseudonocardiales</taxon>
        <taxon>Pseudonocardiaceae</taxon>
        <taxon>Kibdelosporangium</taxon>
    </lineage>
</organism>
<keyword evidence="1" id="KW-0472">Membrane</keyword>
<evidence type="ECO:0000313" key="3">
    <source>
        <dbReference type="Proteomes" id="UP001597045"/>
    </source>
</evidence>